<feature type="chain" id="PRO_5017277482" evidence="1">
    <location>
        <begin position="28"/>
        <end position="214"/>
    </location>
</feature>
<organism evidence="2 5">
    <name type="scientific">Streptomyces radicis</name>
    <dbReference type="NCBI Taxonomy" id="1750517"/>
    <lineage>
        <taxon>Bacteria</taxon>
        <taxon>Bacillati</taxon>
        <taxon>Actinomycetota</taxon>
        <taxon>Actinomycetes</taxon>
        <taxon>Kitasatosporales</taxon>
        <taxon>Streptomycetaceae</taxon>
        <taxon>Streptomyces</taxon>
    </lineage>
</organism>
<dbReference type="Gene3D" id="2.80.10.50">
    <property type="match status" value="1"/>
</dbReference>
<keyword evidence="4" id="KW-1185">Reference proteome</keyword>
<reference evidence="4 5" key="1">
    <citation type="submission" date="2018-09" db="EMBL/GenBank/DDBJ databases">
        <title>Streptomyces sp. nov. DS1-2, an endophytic actinomycete isolated from roots of Dendrobium scabrilingue.</title>
        <authorList>
            <person name="Kuncharoen N."/>
            <person name="Kudo T."/>
            <person name="Ohkuma M."/>
            <person name="Yuki M."/>
            <person name="Tanasupawat S."/>
        </authorList>
    </citation>
    <scope>NUCLEOTIDE SEQUENCE [LARGE SCALE GENOMIC DNA]</scope>
    <source>
        <strain evidence="2 5">AZ1-7</strain>
        <strain evidence="3 4">DS1-2</strain>
    </source>
</reference>
<dbReference type="EMBL" id="RBDY01000039">
    <property type="protein sequence ID" value="RKN14455.1"/>
    <property type="molecule type" value="Genomic_DNA"/>
</dbReference>
<evidence type="ECO:0000313" key="2">
    <source>
        <dbReference type="EMBL" id="RKN04064.1"/>
    </source>
</evidence>
<dbReference type="AlphaFoldDB" id="A0A3A9W4A9"/>
<dbReference type="Proteomes" id="UP000275024">
    <property type="component" value="Unassembled WGS sequence"/>
</dbReference>
<dbReference type="CDD" id="cd00257">
    <property type="entry name" value="beta-trefoil_FSCN-like"/>
    <property type="match status" value="1"/>
</dbReference>
<sequence length="214" mass="23557">MRRKGALILTLSGLLTVSALGATTASADDSPAPAEVAPEGWQVVDDALMNELLVRAGEARLSAEADEPEELPWGIQSVTNDLFVASEQSFREPNTGLLRARSEGINGSWELYDLYWNENETLSIRSTANEKFVAAELNRTGSEKGVLRARSEGVNGGWEQFILLYHEVTGRYAFQSVANGLVVSTEKNFTGNLQNALRARSDWINGSWEEFYLI</sequence>
<dbReference type="InterPro" id="IPR008999">
    <property type="entry name" value="Actin-crosslinking"/>
</dbReference>
<evidence type="ECO:0000313" key="4">
    <source>
        <dbReference type="Proteomes" id="UP000268652"/>
    </source>
</evidence>
<name>A0A3A9W4A9_9ACTN</name>
<evidence type="ECO:0000256" key="1">
    <source>
        <dbReference type="SAM" id="SignalP"/>
    </source>
</evidence>
<keyword evidence="1" id="KW-0732">Signal</keyword>
<protein>
    <submittedName>
        <fullName evidence="2">Uncharacterized protein</fullName>
    </submittedName>
</protein>
<dbReference type="Proteomes" id="UP000268652">
    <property type="component" value="Unassembled WGS sequence"/>
</dbReference>
<proteinExistence type="predicted"/>
<dbReference type="OrthoDB" id="4321442at2"/>
<evidence type="ECO:0000313" key="5">
    <source>
        <dbReference type="Proteomes" id="UP000275024"/>
    </source>
</evidence>
<dbReference type="RefSeq" id="WP_120700297.1">
    <property type="nucleotide sequence ID" value="NZ_RBDX01000040.1"/>
</dbReference>
<comment type="caution">
    <text evidence="2">The sequence shown here is derived from an EMBL/GenBank/DDBJ whole genome shotgun (WGS) entry which is preliminary data.</text>
</comment>
<dbReference type="SUPFAM" id="SSF50405">
    <property type="entry name" value="Actin-crosslinking proteins"/>
    <property type="match status" value="1"/>
</dbReference>
<dbReference type="EMBL" id="RBDX01000040">
    <property type="protein sequence ID" value="RKN04064.1"/>
    <property type="molecule type" value="Genomic_DNA"/>
</dbReference>
<feature type="signal peptide" evidence="1">
    <location>
        <begin position="1"/>
        <end position="27"/>
    </location>
</feature>
<gene>
    <name evidence="3" type="ORF">D7318_29470</name>
    <name evidence="2" type="ORF">D7319_29505</name>
</gene>
<accession>A0A3A9W4A9</accession>
<evidence type="ECO:0000313" key="3">
    <source>
        <dbReference type="EMBL" id="RKN14455.1"/>
    </source>
</evidence>